<sequence>MPILPTTKKSKKRHDILSTYLCLGLTYSTPTNGKDNPYKTGTGLNVGMGFPLADKKMVLDFAINTDFIFGQNTAWYTKTYNASASEVDGASLGLSVDMEVSPMATIVNHKRLAWTAGPMIGIKYVNTSDPYIYTGGVENAAIKGANVFGICYGAKTTVILNDNGLFFAEYTAMPASKFTTTNNPSGNNVSHNMLRLGVALRMDFY</sequence>
<name>A0A2S7SYL6_9BACT</name>
<reference evidence="1 2" key="1">
    <citation type="submission" date="2018-01" db="EMBL/GenBank/DDBJ databases">
        <title>A novel member of the phylum Bacteroidetes isolated from glacier ice.</title>
        <authorList>
            <person name="Liu Q."/>
            <person name="Xin Y.-H."/>
        </authorList>
    </citation>
    <scope>NUCLEOTIDE SEQUENCE [LARGE SCALE GENOMIC DNA]</scope>
    <source>
        <strain evidence="1 2">RB1R16</strain>
    </source>
</reference>
<keyword evidence="2" id="KW-1185">Reference proteome</keyword>
<gene>
    <name evidence="1" type="ORF">CJD36_008310</name>
</gene>
<proteinExistence type="predicted"/>
<evidence type="ECO:0000313" key="1">
    <source>
        <dbReference type="EMBL" id="PQJ11788.1"/>
    </source>
</evidence>
<dbReference type="Proteomes" id="UP000239872">
    <property type="component" value="Unassembled WGS sequence"/>
</dbReference>
<evidence type="ECO:0000313" key="2">
    <source>
        <dbReference type="Proteomes" id="UP000239872"/>
    </source>
</evidence>
<evidence type="ECO:0008006" key="3">
    <source>
        <dbReference type="Google" id="ProtNLM"/>
    </source>
</evidence>
<dbReference type="RefSeq" id="WP_105038668.1">
    <property type="nucleotide sequence ID" value="NZ_PPSL01000002.1"/>
</dbReference>
<comment type="caution">
    <text evidence="1">The sequence shown here is derived from an EMBL/GenBank/DDBJ whole genome shotgun (WGS) entry which is preliminary data.</text>
</comment>
<dbReference type="EMBL" id="PPSL01000002">
    <property type="protein sequence ID" value="PQJ11788.1"/>
    <property type="molecule type" value="Genomic_DNA"/>
</dbReference>
<protein>
    <recommendedName>
        <fullName evidence="3">Outer membrane protein beta-barrel domain-containing protein</fullName>
    </recommendedName>
</protein>
<organism evidence="1 2">
    <name type="scientific">Flavipsychrobacter stenotrophus</name>
    <dbReference type="NCBI Taxonomy" id="2077091"/>
    <lineage>
        <taxon>Bacteria</taxon>
        <taxon>Pseudomonadati</taxon>
        <taxon>Bacteroidota</taxon>
        <taxon>Chitinophagia</taxon>
        <taxon>Chitinophagales</taxon>
        <taxon>Chitinophagaceae</taxon>
        <taxon>Flavipsychrobacter</taxon>
    </lineage>
</organism>
<accession>A0A2S7SYL6</accession>
<dbReference type="AlphaFoldDB" id="A0A2S7SYL6"/>